<keyword evidence="1" id="KW-1133">Transmembrane helix</keyword>
<dbReference type="OrthoDB" id="10395365at2759"/>
<keyword evidence="3" id="KW-1185">Reference proteome</keyword>
<comment type="caution">
    <text evidence="2">The sequence shown here is derived from an EMBL/GenBank/DDBJ whole genome shotgun (WGS) entry which is preliminary data.</text>
</comment>
<sequence length="95" mass="10428">MRRTSYNMVLRFTHNPGCTLFTKTAKALWVVLGGGHLTWARTLSSLHVGGQMILALFYLCVGRYGSIDGVVCVLLLGETRYWSSCFGSPGTQEAP</sequence>
<accession>A0A9P9XCR4</accession>
<keyword evidence="1" id="KW-0472">Membrane</keyword>
<evidence type="ECO:0000256" key="1">
    <source>
        <dbReference type="SAM" id="Phobius"/>
    </source>
</evidence>
<dbReference type="EMBL" id="SDAQ01000044">
    <property type="protein sequence ID" value="KAI3549792.1"/>
    <property type="molecule type" value="Genomic_DNA"/>
</dbReference>
<organism evidence="2 3">
    <name type="scientific">Colletotrichum abscissum</name>
    <dbReference type="NCBI Taxonomy" id="1671311"/>
    <lineage>
        <taxon>Eukaryota</taxon>
        <taxon>Fungi</taxon>
        <taxon>Dikarya</taxon>
        <taxon>Ascomycota</taxon>
        <taxon>Pezizomycotina</taxon>
        <taxon>Sordariomycetes</taxon>
        <taxon>Hypocreomycetidae</taxon>
        <taxon>Glomerellales</taxon>
        <taxon>Glomerellaceae</taxon>
        <taxon>Colletotrichum</taxon>
        <taxon>Colletotrichum acutatum species complex</taxon>
    </lineage>
</organism>
<evidence type="ECO:0000313" key="3">
    <source>
        <dbReference type="Proteomes" id="UP001056436"/>
    </source>
</evidence>
<reference evidence="2" key="1">
    <citation type="submission" date="2019-01" db="EMBL/GenBank/DDBJ databases">
        <title>Colletotrichum abscissum LGMF1257.</title>
        <authorList>
            <person name="Baroncelli R."/>
        </authorList>
    </citation>
    <scope>NUCLEOTIDE SEQUENCE</scope>
    <source>
        <strain evidence="2">Ca142</strain>
    </source>
</reference>
<feature type="transmembrane region" description="Helical" evidence="1">
    <location>
        <begin position="20"/>
        <end position="40"/>
    </location>
</feature>
<dbReference type="Proteomes" id="UP001056436">
    <property type="component" value="Unassembled WGS sequence"/>
</dbReference>
<protein>
    <submittedName>
        <fullName evidence="2">Uncharacterized protein</fullName>
    </submittedName>
</protein>
<name>A0A9P9XCR4_9PEZI</name>
<evidence type="ECO:0000313" key="2">
    <source>
        <dbReference type="EMBL" id="KAI3549792.1"/>
    </source>
</evidence>
<gene>
    <name evidence="2" type="ORF">CABS02_07895</name>
</gene>
<keyword evidence="1" id="KW-0812">Transmembrane</keyword>
<proteinExistence type="predicted"/>
<dbReference type="AlphaFoldDB" id="A0A9P9XCR4"/>
<feature type="transmembrane region" description="Helical" evidence="1">
    <location>
        <begin position="52"/>
        <end position="76"/>
    </location>
</feature>